<evidence type="ECO:0000313" key="1">
    <source>
        <dbReference type="EMBL" id="MBO1250733.1"/>
    </source>
</evidence>
<protein>
    <submittedName>
        <fullName evidence="1">Uncharacterized protein</fullName>
    </submittedName>
</protein>
<dbReference type="EMBL" id="JAFNME010000041">
    <property type="protein sequence ID" value="MBO1250733.1"/>
    <property type="molecule type" value="Genomic_DNA"/>
</dbReference>
<organism evidence="1 2">
    <name type="scientific">Comamonas denitrificans</name>
    <dbReference type="NCBI Taxonomy" id="117506"/>
    <lineage>
        <taxon>Bacteria</taxon>
        <taxon>Pseudomonadati</taxon>
        <taxon>Pseudomonadota</taxon>
        <taxon>Betaproteobacteria</taxon>
        <taxon>Burkholderiales</taxon>
        <taxon>Comamonadaceae</taxon>
        <taxon>Comamonas</taxon>
    </lineage>
</organism>
<sequence>MSYTTVYALWPGERHEELEDLRNAWGTAPVVWGKMSARYCGIEEMAALANIEKLWPLWKRLDIKKSHRAVLLMTYDDHYVGRENYTRAAADIRAFLADFSFHPNRVNHWLRIAEIFETNPDCPAIGFQWTSVGDNPWSGEWNEEKEEYEQPDWACKCEMYAELDALDTAQEGGTA</sequence>
<name>A0A939H2M1_9BURK</name>
<dbReference type="AlphaFoldDB" id="A0A939H2M1"/>
<proteinExistence type="predicted"/>
<reference evidence="1" key="1">
    <citation type="submission" date="2021-03" db="EMBL/GenBank/DDBJ databases">
        <title>Comamonas denitrificans.</title>
        <authorList>
            <person name="Finster K."/>
        </authorList>
    </citation>
    <scope>NUCLEOTIDE SEQUENCE</scope>
    <source>
        <strain evidence="1">MM2021_4</strain>
    </source>
</reference>
<keyword evidence="2" id="KW-1185">Reference proteome</keyword>
<dbReference type="Proteomes" id="UP000664731">
    <property type="component" value="Unassembled WGS sequence"/>
</dbReference>
<comment type="caution">
    <text evidence="1">The sequence shown here is derived from an EMBL/GenBank/DDBJ whole genome shotgun (WGS) entry which is preliminary data.</text>
</comment>
<gene>
    <name evidence="1" type="ORF">J1777_13000</name>
</gene>
<dbReference type="RefSeq" id="WP_207576123.1">
    <property type="nucleotide sequence ID" value="NZ_JAFNME010000041.1"/>
</dbReference>
<accession>A0A939H2M1</accession>
<evidence type="ECO:0000313" key="2">
    <source>
        <dbReference type="Proteomes" id="UP000664731"/>
    </source>
</evidence>